<gene>
    <name evidence="2" type="ordered locus">FraEuI1c_2298</name>
</gene>
<name>E3IZ54_PSEI1</name>
<dbReference type="eggNOG" id="COG0529">
    <property type="taxonomic scope" value="Bacteria"/>
</dbReference>
<dbReference type="EMBL" id="CP002299">
    <property type="protein sequence ID" value="ADP80337.1"/>
    <property type="molecule type" value="Genomic_DNA"/>
</dbReference>
<dbReference type="SUPFAM" id="SSF52374">
    <property type="entry name" value="Nucleotidylyl transferase"/>
    <property type="match status" value="1"/>
</dbReference>
<reference evidence="2 3" key="1">
    <citation type="submission" date="2010-10" db="EMBL/GenBank/DDBJ databases">
        <title>Complete sequence of Frankia sp. EuI1c.</title>
        <authorList>
            <consortium name="US DOE Joint Genome Institute"/>
            <person name="Lucas S."/>
            <person name="Copeland A."/>
            <person name="Lapidus A."/>
            <person name="Cheng J.-F."/>
            <person name="Bruce D."/>
            <person name="Goodwin L."/>
            <person name="Pitluck S."/>
            <person name="Chertkov O."/>
            <person name="Detter J.C."/>
            <person name="Han C."/>
            <person name="Tapia R."/>
            <person name="Land M."/>
            <person name="Hauser L."/>
            <person name="Jeffries C."/>
            <person name="Kyrpides N."/>
            <person name="Ivanova N."/>
            <person name="Mikhailova N."/>
            <person name="Beauchemin N."/>
            <person name="Sen A."/>
            <person name="Sur S.A."/>
            <person name="Gtari M."/>
            <person name="Wall L."/>
            <person name="Tisa L."/>
            <person name="Woyke T."/>
        </authorList>
    </citation>
    <scope>NUCLEOTIDE SEQUENCE [LARGE SCALE GENOMIC DNA]</scope>
    <source>
        <strain evidence="3">DSM 45817 / CECT 9037 / EuI1c</strain>
    </source>
</reference>
<accession>E3IZ54</accession>
<dbReference type="eggNOG" id="COG2046">
    <property type="taxonomic scope" value="Bacteria"/>
</dbReference>
<proteinExistence type="predicted"/>
<evidence type="ECO:0000313" key="3">
    <source>
        <dbReference type="Proteomes" id="UP000002484"/>
    </source>
</evidence>
<protein>
    <submittedName>
        <fullName evidence="2">ATP-sulfurylase</fullName>
    </submittedName>
</protein>
<dbReference type="SUPFAM" id="SSF88697">
    <property type="entry name" value="PUA domain-like"/>
    <property type="match status" value="1"/>
</dbReference>
<sequence>MSRDRYGPKVPVRCPVLVDEDRAAELAAASAGWPSARLTRAQLADLELLLLGAFGPAPGYPEDTLRDGLRLPSLVVPARDAAGLGPGDAVALREPEGELVAALRVAAVRRRGGPVDADKERTAALARTASRVEPDRQPEPTGRARLVGTVAGLRLPSHPDYPELRLSPVELRAALTERGWLRPGRSAPWAVWADGLLHTADIARIRALTRQGKYCVVLAPVGGTDPGDRRYRLRVRALLAALDALDEPVRPTEATLAAAALAAEATGAAVQPPAPTQPRVGSGQPAHALLVLVPVVPSPELAAPREPGLSATSPHGAAAGDDSGSADRAAELGALRAHLAEFYGLGGSLTGPALGAPGRGELAALLAAGRPIPAELTPPGVAAELDRAHAEGWLLG</sequence>
<feature type="compositionally biased region" description="Low complexity" evidence="1">
    <location>
        <begin position="316"/>
        <end position="325"/>
    </location>
</feature>
<dbReference type="InterPro" id="IPR015947">
    <property type="entry name" value="PUA-like_sf"/>
</dbReference>
<dbReference type="KEGG" id="fri:FraEuI1c_2298"/>
<evidence type="ECO:0000256" key="1">
    <source>
        <dbReference type="SAM" id="MobiDB-lite"/>
    </source>
</evidence>
<keyword evidence="3" id="KW-1185">Reference proteome</keyword>
<dbReference type="Proteomes" id="UP000002484">
    <property type="component" value="Chromosome"/>
</dbReference>
<dbReference type="STRING" id="298654.FraEuI1c_2298"/>
<organism evidence="2 3">
    <name type="scientific">Pseudofrankia inefficax (strain DSM 45817 / CECT 9037 / DDB 130130 / EuI1c)</name>
    <name type="common">Frankia inefficax</name>
    <dbReference type="NCBI Taxonomy" id="298654"/>
    <lineage>
        <taxon>Bacteria</taxon>
        <taxon>Bacillati</taxon>
        <taxon>Actinomycetota</taxon>
        <taxon>Actinomycetes</taxon>
        <taxon>Frankiales</taxon>
        <taxon>Frankiaceae</taxon>
        <taxon>Pseudofrankia</taxon>
    </lineage>
</organism>
<dbReference type="AlphaFoldDB" id="E3IZ54"/>
<evidence type="ECO:0000313" key="2">
    <source>
        <dbReference type="EMBL" id="ADP80337.1"/>
    </source>
</evidence>
<dbReference type="HOGENOM" id="CLU_695904_0_0_11"/>
<dbReference type="InParanoid" id="E3IZ54"/>
<dbReference type="Gene3D" id="3.10.400.10">
    <property type="entry name" value="Sulfate adenylyltransferase"/>
    <property type="match status" value="1"/>
</dbReference>
<feature type="region of interest" description="Disordered" evidence="1">
    <location>
        <begin position="303"/>
        <end position="325"/>
    </location>
</feature>